<dbReference type="SUPFAM" id="SSF53335">
    <property type="entry name" value="S-adenosyl-L-methionine-dependent methyltransferases"/>
    <property type="match status" value="1"/>
</dbReference>
<dbReference type="EMBL" id="CANHGI010000004">
    <property type="protein sequence ID" value="CAI5448761.1"/>
    <property type="molecule type" value="Genomic_DNA"/>
</dbReference>
<evidence type="ECO:0000256" key="1">
    <source>
        <dbReference type="SAM" id="Phobius"/>
    </source>
</evidence>
<evidence type="ECO:0000313" key="3">
    <source>
        <dbReference type="EMBL" id="CAI5448761.1"/>
    </source>
</evidence>
<dbReference type="PANTHER" id="PTHR32026">
    <property type="entry name" value="METHYLTRANSFERASE-LIKE PROTEIN 24"/>
    <property type="match status" value="1"/>
</dbReference>
<keyword evidence="1" id="KW-0812">Transmembrane</keyword>
<gene>
    <name evidence="3" type="ORF">CAMP_LOCUS11398</name>
</gene>
<protein>
    <recommendedName>
        <fullName evidence="2">Methyltransferase FkbM domain-containing protein</fullName>
    </recommendedName>
</protein>
<dbReference type="PANTHER" id="PTHR32026:SF27">
    <property type="entry name" value="METHYLTRANSFERASE FKBM DOMAIN-CONTAINING PROTEIN-RELATED"/>
    <property type="match status" value="1"/>
</dbReference>
<dbReference type="OrthoDB" id="5815019at2759"/>
<organism evidence="3 4">
    <name type="scientific">Caenorhabditis angaria</name>
    <dbReference type="NCBI Taxonomy" id="860376"/>
    <lineage>
        <taxon>Eukaryota</taxon>
        <taxon>Metazoa</taxon>
        <taxon>Ecdysozoa</taxon>
        <taxon>Nematoda</taxon>
        <taxon>Chromadorea</taxon>
        <taxon>Rhabditida</taxon>
        <taxon>Rhabditina</taxon>
        <taxon>Rhabditomorpha</taxon>
        <taxon>Rhabditoidea</taxon>
        <taxon>Rhabditidae</taxon>
        <taxon>Peloderinae</taxon>
        <taxon>Caenorhabditis</taxon>
    </lineage>
</organism>
<feature type="domain" description="Methyltransferase FkbM" evidence="2">
    <location>
        <begin position="87"/>
        <end position="241"/>
    </location>
</feature>
<comment type="caution">
    <text evidence="3">The sequence shown here is derived from an EMBL/GenBank/DDBJ whole genome shotgun (WGS) entry which is preliminary data.</text>
</comment>
<reference evidence="3" key="1">
    <citation type="submission" date="2022-11" db="EMBL/GenBank/DDBJ databases">
        <authorList>
            <person name="Kikuchi T."/>
        </authorList>
    </citation>
    <scope>NUCLEOTIDE SEQUENCE</scope>
    <source>
        <strain evidence="3">PS1010</strain>
    </source>
</reference>
<evidence type="ECO:0000313" key="4">
    <source>
        <dbReference type="Proteomes" id="UP001152747"/>
    </source>
</evidence>
<feature type="transmembrane region" description="Helical" evidence="1">
    <location>
        <begin position="6"/>
        <end position="23"/>
    </location>
</feature>
<proteinExistence type="predicted"/>
<dbReference type="InterPro" id="IPR006342">
    <property type="entry name" value="FkbM_mtfrase"/>
</dbReference>
<keyword evidence="1" id="KW-1133">Transmembrane helix</keyword>
<dbReference type="Proteomes" id="UP001152747">
    <property type="component" value="Unassembled WGS sequence"/>
</dbReference>
<accession>A0A9P1IPF6</accession>
<evidence type="ECO:0000259" key="2">
    <source>
        <dbReference type="Pfam" id="PF05050"/>
    </source>
</evidence>
<dbReference type="InterPro" id="IPR029063">
    <property type="entry name" value="SAM-dependent_MTases_sf"/>
</dbReference>
<dbReference type="InterPro" id="IPR026913">
    <property type="entry name" value="METTL24"/>
</dbReference>
<sequence length="279" mass="32016">MKLNTTSVLIFLLSIFIFSLILIRSKYQVIKVITDVKINEDVEIYARLNKIKMRQIALNKSENSRNELKKLSLTNDSLEFYRKIEIEAFCPNIVRIGEIGDGGKFVCNPKKVRENCVLLSLGLHNEIEYDIMIQNITENRCQIVGADQDRQNDDTLEIYKNIRGTVFVGKIPKTLSIAGMVQRVGGTEVELLKIDIEGGEHKALEPFLKNFFVCQIFIEVHGEPKHHLNLMQKVAKLGFRIFSYEPNPSCSKCCEYSYINEMCMDQYNVLPLAVNVPFE</sequence>
<dbReference type="Pfam" id="PF05050">
    <property type="entry name" value="Methyltransf_21"/>
    <property type="match status" value="1"/>
</dbReference>
<name>A0A9P1IPF6_9PELO</name>
<dbReference type="AlphaFoldDB" id="A0A9P1IPF6"/>
<keyword evidence="4" id="KW-1185">Reference proteome</keyword>
<keyword evidence="1" id="KW-0472">Membrane</keyword>